<evidence type="ECO:0000313" key="1">
    <source>
        <dbReference type="EMBL" id="RGK44134.1"/>
    </source>
</evidence>
<proteinExistence type="predicted"/>
<dbReference type="EMBL" id="QSQP01000004">
    <property type="protein sequence ID" value="RGK44134.1"/>
    <property type="molecule type" value="Genomic_DNA"/>
</dbReference>
<reference evidence="1 2" key="1">
    <citation type="submission" date="2018-08" db="EMBL/GenBank/DDBJ databases">
        <title>A genome reference for cultivated species of the human gut microbiota.</title>
        <authorList>
            <person name="Zou Y."/>
            <person name="Xue W."/>
            <person name="Luo G."/>
        </authorList>
    </citation>
    <scope>NUCLEOTIDE SEQUENCE [LARGE SCALE GENOMIC DNA]</scope>
    <source>
        <strain evidence="1 2">TF11-15AC</strain>
    </source>
</reference>
<accession>A0A3E4M3A0</accession>
<evidence type="ECO:0000313" key="2">
    <source>
        <dbReference type="Proteomes" id="UP000261052"/>
    </source>
</evidence>
<gene>
    <name evidence="1" type="ORF">DXD13_04110</name>
</gene>
<name>A0A3E4M3A0_9FIRM</name>
<dbReference type="AlphaFoldDB" id="A0A3E4M3A0"/>
<organism evidence="1 2">
    <name type="scientific">Agathobacter rectalis</name>
    <dbReference type="NCBI Taxonomy" id="39491"/>
    <lineage>
        <taxon>Bacteria</taxon>
        <taxon>Bacillati</taxon>
        <taxon>Bacillota</taxon>
        <taxon>Clostridia</taxon>
        <taxon>Lachnospirales</taxon>
        <taxon>Lachnospiraceae</taxon>
        <taxon>Agathobacter</taxon>
    </lineage>
</organism>
<sequence>MSAGYDKLKAAVDKDCVKDGGTMHPEGCVACGGKCSHKYCDKFKWVIDRAKAYGEAIGLNWEDVLDGWETDRNYWYMNYYQDCNQPEIKAGKVRVFGTILELKEAIGEMKFRCPSCGKENPNPYECKACGWKVYGLLGDMGKGVFVYVKEQLRGETMFMPISWEEDKV</sequence>
<protein>
    <submittedName>
        <fullName evidence="1">Uncharacterized protein</fullName>
    </submittedName>
</protein>
<dbReference type="RefSeq" id="WP_117685425.1">
    <property type="nucleotide sequence ID" value="NZ_QSQP01000004.1"/>
</dbReference>
<dbReference type="Proteomes" id="UP000261052">
    <property type="component" value="Unassembled WGS sequence"/>
</dbReference>
<comment type="caution">
    <text evidence="1">The sequence shown here is derived from an EMBL/GenBank/DDBJ whole genome shotgun (WGS) entry which is preliminary data.</text>
</comment>